<protein>
    <submittedName>
        <fullName evidence="3">Uncharacterized protein</fullName>
    </submittedName>
</protein>
<evidence type="ECO:0000313" key="3">
    <source>
        <dbReference type="EMBL" id="GGR11313.1"/>
    </source>
</evidence>
<evidence type="ECO:0000256" key="2">
    <source>
        <dbReference type="SAM" id="MobiDB-lite"/>
    </source>
</evidence>
<dbReference type="EMBL" id="BMQL01000013">
    <property type="protein sequence ID" value="GGR11313.1"/>
    <property type="molecule type" value="Genomic_DNA"/>
</dbReference>
<sequence>MADPGSLDSIIKVAGGGVGGAALAYMAMQVFGGFLKGWVSGAPGQEKELRSDMAQEIKELRQELRDTRDEVDELREDIKRLTRMYLHVLITRTEARAALNALEKINNLPPTVFADDPPELLNPPPPPRGTP</sequence>
<dbReference type="Proteomes" id="UP000603865">
    <property type="component" value="Unassembled WGS sequence"/>
</dbReference>
<dbReference type="AlphaFoldDB" id="A0A918C838"/>
<proteinExistence type="predicted"/>
<name>A0A918C838_9DEIO</name>
<evidence type="ECO:0000256" key="1">
    <source>
        <dbReference type="SAM" id="Coils"/>
    </source>
</evidence>
<reference evidence="3" key="2">
    <citation type="submission" date="2020-09" db="EMBL/GenBank/DDBJ databases">
        <authorList>
            <person name="Sun Q."/>
            <person name="Ohkuma M."/>
        </authorList>
    </citation>
    <scope>NUCLEOTIDE SEQUENCE</scope>
    <source>
        <strain evidence="3">JCM 31311</strain>
    </source>
</reference>
<gene>
    <name evidence="3" type="ORF">GCM10008957_25050</name>
</gene>
<comment type="caution">
    <text evidence="3">The sequence shown here is derived from an EMBL/GenBank/DDBJ whole genome shotgun (WGS) entry which is preliminary data.</text>
</comment>
<feature type="region of interest" description="Disordered" evidence="2">
    <location>
        <begin position="108"/>
        <end position="131"/>
    </location>
</feature>
<accession>A0A918C838</accession>
<organism evidence="3 4">
    <name type="scientific">Deinococcus ruber</name>
    <dbReference type="NCBI Taxonomy" id="1848197"/>
    <lineage>
        <taxon>Bacteria</taxon>
        <taxon>Thermotogati</taxon>
        <taxon>Deinococcota</taxon>
        <taxon>Deinococci</taxon>
        <taxon>Deinococcales</taxon>
        <taxon>Deinococcaceae</taxon>
        <taxon>Deinococcus</taxon>
    </lineage>
</organism>
<reference evidence="3" key="1">
    <citation type="journal article" date="2014" name="Int. J. Syst. Evol. Microbiol.">
        <title>Complete genome sequence of Corynebacterium casei LMG S-19264T (=DSM 44701T), isolated from a smear-ripened cheese.</title>
        <authorList>
            <consortium name="US DOE Joint Genome Institute (JGI-PGF)"/>
            <person name="Walter F."/>
            <person name="Albersmeier A."/>
            <person name="Kalinowski J."/>
            <person name="Ruckert C."/>
        </authorList>
    </citation>
    <scope>NUCLEOTIDE SEQUENCE</scope>
    <source>
        <strain evidence="3">JCM 31311</strain>
    </source>
</reference>
<feature type="compositionally biased region" description="Pro residues" evidence="2">
    <location>
        <begin position="120"/>
        <end position="131"/>
    </location>
</feature>
<dbReference type="Gene3D" id="1.20.1170.10">
    <property type="match status" value="1"/>
</dbReference>
<evidence type="ECO:0000313" key="4">
    <source>
        <dbReference type="Proteomes" id="UP000603865"/>
    </source>
</evidence>
<feature type="coiled-coil region" evidence="1">
    <location>
        <begin position="50"/>
        <end position="84"/>
    </location>
</feature>
<dbReference type="RefSeq" id="WP_189090850.1">
    <property type="nucleotide sequence ID" value="NZ_BMQL01000013.1"/>
</dbReference>
<keyword evidence="1" id="KW-0175">Coiled coil</keyword>
<keyword evidence="4" id="KW-1185">Reference proteome</keyword>